<dbReference type="EMBL" id="CAJNJA010016816">
    <property type="protein sequence ID" value="CAE7389051.1"/>
    <property type="molecule type" value="Genomic_DNA"/>
</dbReference>
<dbReference type="AlphaFoldDB" id="A0A812Q2K9"/>
<gene>
    <name evidence="1" type="ORF">SNEC2469_LOCUS10561</name>
</gene>
<evidence type="ECO:0000313" key="2">
    <source>
        <dbReference type="Proteomes" id="UP000601435"/>
    </source>
</evidence>
<name>A0A812Q2K9_9DINO</name>
<dbReference type="Proteomes" id="UP000601435">
    <property type="component" value="Unassembled WGS sequence"/>
</dbReference>
<feature type="non-terminal residue" evidence="1">
    <location>
        <position position="1"/>
    </location>
</feature>
<accession>A0A812Q2K9</accession>
<comment type="caution">
    <text evidence="1">The sequence shown here is derived from an EMBL/GenBank/DDBJ whole genome shotgun (WGS) entry which is preliminary data.</text>
</comment>
<sequence>DNHESERETVKELLINFRKLAAELQMQITRLDRLDMDIGGRLGGLEEGI</sequence>
<reference evidence="1" key="1">
    <citation type="submission" date="2021-02" db="EMBL/GenBank/DDBJ databases">
        <authorList>
            <person name="Dougan E. K."/>
            <person name="Rhodes N."/>
            <person name="Thang M."/>
            <person name="Chan C."/>
        </authorList>
    </citation>
    <scope>NUCLEOTIDE SEQUENCE</scope>
</reference>
<proteinExistence type="predicted"/>
<keyword evidence="2" id="KW-1185">Reference proteome</keyword>
<evidence type="ECO:0000313" key="1">
    <source>
        <dbReference type="EMBL" id="CAE7389051.1"/>
    </source>
</evidence>
<protein>
    <submittedName>
        <fullName evidence="1">Uncharacterized protein</fullName>
    </submittedName>
</protein>
<feature type="non-terminal residue" evidence="1">
    <location>
        <position position="49"/>
    </location>
</feature>
<organism evidence="1 2">
    <name type="scientific">Symbiodinium necroappetens</name>
    <dbReference type="NCBI Taxonomy" id="1628268"/>
    <lineage>
        <taxon>Eukaryota</taxon>
        <taxon>Sar</taxon>
        <taxon>Alveolata</taxon>
        <taxon>Dinophyceae</taxon>
        <taxon>Suessiales</taxon>
        <taxon>Symbiodiniaceae</taxon>
        <taxon>Symbiodinium</taxon>
    </lineage>
</organism>